<dbReference type="InterPro" id="IPR036388">
    <property type="entry name" value="WH-like_DNA-bd_sf"/>
</dbReference>
<evidence type="ECO:0008006" key="4">
    <source>
        <dbReference type="Google" id="ProtNLM"/>
    </source>
</evidence>
<organism evidence="3">
    <name type="scientific">marine metagenome</name>
    <dbReference type="NCBI Taxonomy" id="408172"/>
    <lineage>
        <taxon>unclassified sequences</taxon>
        <taxon>metagenomes</taxon>
        <taxon>ecological metagenomes</taxon>
    </lineage>
</organism>
<dbReference type="Pfam" id="PF21906">
    <property type="entry name" value="WHD_NrtR"/>
    <property type="match status" value="1"/>
</dbReference>
<dbReference type="Pfam" id="PF00293">
    <property type="entry name" value="NUDIX"/>
    <property type="match status" value="1"/>
</dbReference>
<feature type="domain" description="NrtR DNA-binding winged helix" evidence="2">
    <location>
        <begin position="150"/>
        <end position="207"/>
    </location>
</feature>
<accession>A0A381X927</accession>
<evidence type="ECO:0000259" key="2">
    <source>
        <dbReference type="Pfam" id="PF21906"/>
    </source>
</evidence>
<reference evidence="3" key="1">
    <citation type="submission" date="2018-05" db="EMBL/GenBank/DDBJ databases">
        <authorList>
            <person name="Lanie J.A."/>
            <person name="Ng W.-L."/>
            <person name="Kazmierczak K.M."/>
            <person name="Andrzejewski T.M."/>
            <person name="Davidsen T.M."/>
            <person name="Wayne K.J."/>
            <person name="Tettelin H."/>
            <person name="Glass J.I."/>
            <person name="Rusch D."/>
            <person name="Podicherti R."/>
            <person name="Tsui H.-C.T."/>
            <person name="Winkler M.E."/>
        </authorList>
    </citation>
    <scope>NUCLEOTIDE SEQUENCE</scope>
</reference>
<proteinExistence type="predicted"/>
<dbReference type="SUPFAM" id="SSF55811">
    <property type="entry name" value="Nudix"/>
    <property type="match status" value="1"/>
</dbReference>
<gene>
    <name evidence="3" type="ORF">METZ01_LOCUS114123</name>
</gene>
<dbReference type="InterPro" id="IPR015797">
    <property type="entry name" value="NUDIX_hydrolase-like_dom_sf"/>
</dbReference>
<dbReference type="AlphaFoldDB" id="A0A381X927"/>
<dbReference type="SUPFAM" id="SSF46785">
    <property type="entry name" value="Winged helix' DNA-binding domain"/>
    <property type="match status" value="1"/>
</dbReference>
<feature type="domain" description="Nudix hydrolase" evidence="1">
    <location>
        <begin position="12"/>
        <end position="131"/>
    </location>
</feature>
<dbReference type="InterPro" id="IPR000086">
    <property type="entry name" value="NUDIX_hydrolase_dom"/>
</dbReference>
<dbReference type="EMBL" id="UINC01014352">
    <property type="protein sequence ID" value="SVA61269.1"/>
    <property type="molecule type" value="Genomic_DNA"/>
</dbReference>
<sequence length="220" mass="25538">MATQNPFAATDVGIFRFEGGRLQVFLVDLMIEPFIGSQALPGTLVRDTEDLTSASKRAYREATGHDRGYFEQVFTFSGLDRDPRQRSISTAYIVLPERDGQVPRTSEKYARGFWCDVDKVPELAFDHKRIVKVCVDRIRAKLNYSSIALLLLPQQFTLTELQTVYEYCLERQIDKRNFRKKMLSLDILEATELRRTGERARPAMLYRAKERDMKIIQLFK</sequence>
<evidence type="ECO:0000313" key="3">
    <source>
        <dbReference type="EMBL" id="SVA61269.1"/>
    </source>
</evidence>
<dbReference type="InterPro" id="IPR054105">
    <property type="entry name" value="WHD_NrtR"/>
</dbReference>
<name>A0A381X927_9ZZZZ</name>
<dbReference type="Gene3D" id="1.10.10.10">
    <property type="entry name" value="Winged helix-like DNA-binding domain superfamily/Winged helix DNA-binding domain"/>
    <property type="match status" value="1"/>
</dbReference>
<dbReference type="InterPro" id="IPR036390">
    <property type="entry name" value="WH_DNA-bd_sf"/>
</dbReference>
<dbReference type="PANTHER" id="PTHR43736:SF4">
    <property type="entry name" value="SLR1690 PROTEIN"/>
    <property type="match status" value="1"/>
</dbReference>
<dbReference type="CDD" id="cd18873">
    <property type="entry name" value="NUDIX_NadM_like"/>
    <property type="match status" value="1"/>
</dbReference>
<dbReference type="PANTHER" id="PTHR43736">
    <property type="entry name" value="ADP-RIBOSE PYROPHOSPHATASE"/>
    <property type="match status" value="1"/>
</dbReference>
<evidence type="ECO:0000259" key="1">
    <source>
        <dbReference type="Pfam" id="PF00293"/>
    </source>
</evidence>
<protein>
    <recommendedName>
        <fullName evidence="4">Nudix hydrolase domain-containing protein</fullName>
    </recommendedName>
</protein>
<dbReference type="Gene3D" id="3.90.79.10">
    <property type="entry name" value="Nucleoside Triphosphate Pyrophosphohydrolase"/>
    <property type="match status" value="1"/>
</dbReference>